<dbReference type="FunFam" id="1.10.220.150:FF:000011">
    <property type="entry name" value="Arf-GAP with dual PH domain-containing protein 1"/>
    <property type="match status" value="1"/>
</dbReference>
<dbReference type="InterPro" id="IPR037851">
    <property type="entry name" value="PH2_ADAP"/>
</dbReference>
<dbReference type="InterPro" id="IPR052589">
    <property type="entry name" value="Arf-GAP_dual-PH_domain"/>
</dbReference>
<name>A0A6B2EI73_9DIPT</name>
<dbReference type="PANTHER" id="PTHR46021:SF2">
    <property type="entry name" value="ARF-GAP WITH DUAL PH DOMAIN-CONTAINING PROTEIN 1"/>
    <property type="match status" value="1"/>
</dbReference>
<keyword evidence="4" id="KW-0479">Metal-binding</keyword>
<feature type="domain" description="PH" evidence="9">
    <location>
        <begin position="129"/>
        <end position="229"/>
    </location>
</feature>
<reference evidence="11" key="1">
    <citation type="submission" date="2019-10" db="EMBL/GenBank/DDBJ databases">
        <title>Short sand fly seasons in Tbilisi, Georgia, hinder development of host immunity to saliva of the visceral leishmaniasis vector Phlebotomus kandelakii.</title>
        <authorList>
            <person name="Oliveira F."/>
            <person name="Giorgobiani E."/>
            <person name="Guimaraes-Costa A.B."/>
            <person name="Abdeladhim M."/>
            <person name="Oristian J."/>
            <person name="Tskhvaradze L."/>
            <person name="Tsertsvadze N."/>
            <person name="Zakalashvili M."/>
            <person name="Valenzuela J.G."/>
            <person name="Kamhawi S."/>
        </authorList>
    </citation>
    <scope>NUCLEOTIDE SEQUENCE</scope>
    <source>
        <strain evidence="11">Wild-capture in Tbilisi</strain>
        <tissue evidence="11">Salivary glands</tissue>
    </source>
</reference>
<dbReference type="PRINTS" id="PR00405">
    <property type="entry name" value="REVINTRACTNG"/>
</dbReference>
<dbReference type="CDD" id="cd01251">
    <property type="entry name" value="PH2_ADAP"/>
    <property type="match status" value="1"/>
</dbReference>
<dbReference type="InterPro" id="IPR001164">
    <property type="entry name" value="ArfGAP_dom"/>
</dbReference>
<protein>
    <submittedName>
        <fullName evidence="11">Putative gtpase-activating protein</fullName>
    </submittedName>
</protein>
<dbReference type="InterPro" id="IPR038508">
    <property type="entry name" value="ArfGAP_dom_sf"/>
</dbReference>
<dbReference type="InterPro" id="IPR001849">
    <property type="entry name" value="PH_domain"/>
</dbReference>
<keyword evidence="6 8" id="KW-0863">Zinc-finger</keyword>
<evidence type="ECO:0000256" key="1">
    <source>
        <dbReference type="ARBA" id="ARBA00004496"/>
    </source>
</evidence>
<evidence type="ECO:0000256" key="3">
    <source>
        <dbReference type="ARBA" id="ARBA00022490"/>
    </source>
</evidence>
<dbReference type="SMART" id="SM00105">
    <property type="entry name" value="ArfGap"/>
    <property type="match status" value="1"/>
</dbReference>
<dbReference type="CDD" id="cd13252">
    <property type="entry name" value="PH1_ADAP"/>
    <property type="match status" value="1"/>
</dbReference>
<dbReference type="EMBL" id="GIFK01003617">
    <property type="protein sequence ID" value="NBJ61320.1"/>
    <property type="molecule type" value="Transcribed_RNA"/>
</dbReference>
<evidence type="ECO:0000256" key="2">
    <source>
        <dbReference type="ARBA" id="ARBA00022468"/>
    </source>
</evidence>
<comment type="subcellular location">
    <subcellularLocation>
        <location evidence="1">Cytoplasm</location>
    </subcellularLocation>
</comment>
<dbReference type="GO" id="GO:0005096">
    <property type="term" value="F:GTPase activator activity"/>
    <property type="evidence" value="ECO:0007669"/>
    <property type="project" value="UniProtKB-KW"/>
</dbReference>
<dbReference type="PROSITE" id="PS50115">
    <property type="entry name" value="ARFGAP"/>
    <property type="match status" value="1"/>
</dbReference>
<dbReference type="Pfam" id="PF00169">
    <property type="entry name" value="PH"/>
    <property type="match status" value="2"/>
</dbReference>
<proteinExistence type="predicted"/>
<dbReference type="SUPFAM" id="SSF50729">
    <property type="entry name" value="PH domain-like"/>
    <property type="match status" value="2"/>
</dbReference>
<organism evidence="11">
    <name type="scientific">Phlebotomus kandelakii</name>
    <dbReference type="NCBI Taxonomy" id="1109342"/>
    <lineage>
        <taxon>Eukaryota</taxon>
        <taxon>Metazoa</taxon>
        <taxon>Ecdysozoa</taxon>
        <taxon>Arthropoda</taxon>
        <taxon>Hexapoda</taxon>
        <taxon>Insecta</taxon>
        <taxon>Pterygota</taxon>
        <taxon>Neoptera</taxon>
        <taxon>Endopterygota</taxon>
        <taxon>Diptera</taxon>
        <taxon>Nematocera</taxon>
        <taxon>Psychodoidea</taxon>
        <taxon>Psychodidae</taxon>
        <taxon>Phlebotomus</taxon>
        <taxon>Larroussius</taxon>
    </lineage>
</organism>
<dbReference type="FunFam" id="2.30.29.30:FF:000099">
    <property type="entry name" value="Arf-GAP with dual PH domain-containing protein 1"/>
    <property type="match status" value="1"/>
</dbReference>
<feature type="domain" description="Arf-GAP" evidence="10">
    <location>
        <begin position="7"/>
        <end position="127"/>
    </location>
</feature>
<dbReference type="SMART" id="SM00233">
    <property type="entry name" value="PH"/>
    <property type="match status" value="2"/>
</dbReference>
<evidence type="ECO:0000256" key="7">
    <source>
        <dbReference type="ARBA" id="ARBA00022833"/>
    </source>
</evidence>
<dbReference type="CDD" id="cd08832">
    <property type="entry name" value="ArfGap_ADAP"/>
    <property type="match status" value="1"/>
</dbReference>
<evidence type="ECO:0000259" key="9">
    <source>
        <dbReference type="PROSITE" id="PS50003"/>
    </source>
</evidence>
<evidence type="ECO:0000256" key="5">
    <source>
        <dbReference type="ARBA" id="ARBA00022737"/>
    </source>
</evidence>
<evidence type="ECO:0000259" key="10">
    <source>
        <dbReference type="PROSITE" id="PS50115"/>
    </source>
</evidence>
<sequence>MADQNLQLLLELLKKSGNNECSDCSSKYVEWASYNIGIFLCTRCAGVHRAMGAHISKVKHLKLDKWEDSQLERMKEVGNVKARLKYEQRVPACYRRPTEDSPQVLIEQWIRAKYERLEFSLTERPNYTSGHMEGFLMKRGKEDSRYQPRKFVLCETDDTLKYHVKESKDPKAVLRISELNVAFAPPKIGHMNSMQLTYLKDGSTRHIYVYHDDPEVINNWYMAIRCAKLHRLQVAFPSASEAELVHLLTRDFAREGWLLKTGPRPSDGYKRRWFTLDNRKLMYHDDPLDAYPKGEIFLGHQMDGYSVRIGAPQGAKDQGFSFTLFTPERVFNLSATTEQERDEWMHEIQKVLERPLTPQDSSISARLIRKRTGTNSINIFTGR</sequence>
<dbReference type="GO" id="GO:0005737">
    <property type="term" value="C:cytoplasm"/>
    <property type="evidence" value="ECO:0007669"/>
    <property type="project" value="UniProtKB-SubCell"/>
</dbReference>
<dbReference type="GO" id="GO:0005547">
    <property type="term" value="F:phosphatidylinositol-3,4,5-trisphosphate binding"/>
    <property type="evidence" value="ECO:0007669"/>
    <property type="project" value="TreeGrafter"/>
</dbReference>
<dbReference type="GO" id="GO:0008270">
    <property type="term" value="F:zinc ion binding"/>
    <property type="evidence" value="ECO:0007669"/>
    <property type="project" value="UniProtKB-KW"/>
</dbReference>
<dbReference type="InterPro" id="IPR011993">
    <property type="entry name" value="PH-like_dom_sf"/>
</dbReference>
<evidence type="ECO:0000256" key="4">
    <source>
        <dbReference type="ARBA" id="ARBA00022723"/>
    </source>
</evidence>
<evidence type="ECO:0000256" key="8">
    <source>
        <dbReference type="PROSITE-ProRule" id="PRU00288"/>
    </source>
</evidence>
<keyword evidence="7" id="KW-0862">Zinc</keyword>
<dbReference type="InterPro" id="IPR037849">
    <property type="entry name" value="PH1_ADAP"/>
</dbReference>
<dbReference type="GO" id="GO:0005886">
    <property type="term" value="C:plasma membrane"/>
    <property type="evidence" value="ECO:0007669"/>
    <property type="project" value="TreeGrafter"/>
</dbReference>
<dbReference type="Gene3D" id="2.30.29.30">
    <property type="entry name" value="Pleckstrin-homology domain (PH domain)/Phosphotyrosine-binding domain (PTB)"/>
    <property type="match status" value="2"/>
</dbReference>
<evidence type="ECO:0000313" key="11">
    <source>
        <dbReference type="EMBL" id="NBJ61320.1"/>
    </source>
</evidence>
<keyword evidence="5" id="KW-0677">Repeat</keyword>
<feature type="domain" description="PH" evidence="9">
    <location>
        <begin position="251"/>
        <end position="353"/>
    </location>
</feature>
<keyword evidence="3" id="KW-0963">Cytoplasm</keyword>
<dbReference type="GO" id="GO:1902936">
    <property type="term" value="F:phosphatidylinositol bisphosphate binding"/>
    <property type="evidence" value="ECO:0007669"/>
    <property type="project" value="InterPro"/>
</dbReference>
<evidence type="ECO:0000256" key="6">
    <source>
        <dbReference type="ARBA" id="ARBA00022771"/>
    </source>
</evidence>
<dbReference type="FunFam" id="2.30.29.30:FF:000080">
    <property type="entry name" value="Arf-GAP with dual PH domain-containing protein 1"/>
    <property type="match status" value="1"/>
</dbReference>
<dbReference type="Gene3D" id="1.10.220.150">
    <property type="entry name" value="Arf GTPase activating protein"/>
    <property type="match status" value="1"/>
</dbReference>
<dbReference type="PANTHER" id="PTHR46021">
    <property type="entry name" value="ARF-GAP WITH DUAL PH DOMAIN-CONTAINING PROTEIN 1-LIKE PROTEIN"/>
    <property type="match status" value="1"/>
</dbReference>
<dbReference type="SUPFAM" id="SSF57863">
    <property type="entry name" value="ArfGap/RecO-like zinc finger"/>
    <property type="match status" value="1"/>
</dbReference>
<dbReference type="InterPro" id="IPR037278">
    <property type="entry name" value="ARFGAP/RecO"/>
</dbReference>
<keyword evidence="2" id="KW-0343">GTPase activation</keyword>
<dbReference type="Pfam" id="PF01412">
    <property type="entry name" value="ArfGap"/>
    <property type="match status" value="1"/>
</dbReference>
<accession>A0A6B2EI73</accession>
<dbReference type="PROSITE" id="PS50003">
    <property type="entry name" value="PH_DOMAIN"/>
    <property type="match status" value="2"/>
</dbReference>
<dbReference type="AlphaFoldDB" id="A0A6B2EI73"/>